<dbReference type="Proteomes" id="UP000075886">
    <property type="component" value="Unassembled WGS sequence"/>
</dbReference>
<dbReference type="AlphaFoldDB" id="A0A182QWH4"/>
<protein>
    <submittedName>
        <fullName evidence="2">Uncharacterized protein</fullName>
    </submittedName>
</protein>
<proteinExistence type="predicted"/>
<dbReference type="EMBL" id="AXCN02000946">
    <property type="status" value="NOT_ANNOTATED_CDS"/>
    <property type="molecule type" value="Genomic_DNA"/>
</dbReference>
<reference evidence="2" key="2">
    <citation type="submission" date="2020-05" db="UniProtKB">
        <authorList>
            <consortium name="EnsemblMetazoa"/>
        </authorList>
    </citation>
    <scope>IDENTIFICATION</scope>
    <source>
        <strain evidence="2">FAR1</strain>
    </source>
</reference>
<dbReference type="STRING" id="69004.A0A182QWH4"/>
<evidence type="ECO:0000313" key="2">
    <source>
        <dbReference type="EnsemblMetazoa" id="AFAF018256-PA"/>
    </source>
</evidence>
<name>A0A182QWH4_9DIPT</name>
<evidence type="ECO:0000313" key="3">
    <source>
        <dbReference type="Proteomes" id="UP000075886"/>
    </source>
</evidence>
<organism evidence="2 3">
    <name type="scientific">Anopheles farauti</name>
    <dbReference type="NCBI Taxonomy" id="69004"/>
    <lineage>
        <taxon>Eukaryota</taxon>
        <taxon>Metazoa</taxon>
        <taxon>Ecdysozoa</taxon>
        <taxon>Arthropoda</taxon>
        <taxon>Hexapoda</taxon>
        <taxon>Insecta</taxon>
        <taxon>Pterygota</taxon>
        <taxon>Neoptera</taxon>
        <taxon>Endopterygota</taxon>
        <taxon>Diptera</taxon>
        <taxon>Nematocera</taxon>
        <taxon>Culicoidea</taxon>
        <taxon>Culicidae</taxon>
        <taxon>Anophelinae</taxon>
        <taxon>Anopheles</taxon>
    </lineage>
</organism>
<sequence>MRLVSDIYNESIETSLGGIAKHQTQPHEGQRGLPSNHPRPQQQQQQQHFVTLGSLKRWGEQPEDDRDQPRPRPTDYSQFAANFEAGPKHPVSPFPCDAQINNRFVIW</sequence>
<dbReference type="VEuPathDB" id="VectorBase:AFAF018256"/>
<keyword evidence="3" id="KW-1185">Reference proteome</keyword>
<evidence type="ECO:0000256" key="1">
    <source>
        <dbReference type="SAM" id="MobiDB-lite"/>
    </source>
</evidence>
<feature type="region of interest" description="Disordered" evidence="1">
    <location>
        <begin position="15"/>
        <end position="94"/>
    </location>
</feature>
<reference evidence="3" key="1">
    <citation type="submission" date="2014-01" db="EMBL/GenBank/DDBJ databases">
        <title>The Genome Sequence of Anopheles farauti FAR1 (V2).</title>
        <authorList>
            <consortium name="The Broad Institute Genomics Platform"/>
            <person name="Neafsey D.E."/>
            <person name="Besansky N."/>
            <person name="Howell P."/>
            <person name="Walton C."/>
            <person name="Young S.K."/>
            <person name="Zeng Q."/>
            <person name="Gargeya S."/>
            <person name="Fitzgerald M."/>
            <person name="Haas B."/>
            <person name="Abouelleil A."/>
            <person name="Allen A.W."/>
            <person name="Alvarado L."/>
            <person name="Arachchi H.M."/>
            <person name="Berlin A.M."/>
            <person name="Chapman S.B."/>
            <person name="Gainer-Dewar J."/>
            <person name="Goldberg J."/>
            <person name="Griggs A."/>
            <person name="Gujja S."/>
            <person name="Hansen M."/>
            <person name="Howarth C."/>
            <person name="Imamovic A."/>
            <person name="Ireland A."/>
            <person name="Larimer J."/>
            <person name="McCowan C."/>
            <person name="Murphy C."/>
            <person name="Pearson M."/>
            <person name="Poon T.W."/>
            <person name="Priest M."/>
            <person name="Roberts A."/>
            <person name="Saif S."/>
            <person name="Shea T."/>
            <person name="Sisk P."/>
            <person name="Sykes S."/>
            <person name="Wortman J."/>
            <person name="Nusbaum C."/>
            <person name="Birren B."/>
        </authorList>
    </citation>
    <scope>NUCLEOTIDE SEQUENCE [LARGE SCALE GENOMIC DNA]</scope>
    <source>
        <strain evidence="3">FAR1</strain>
    </source>
</reference>
<dbReference type="EnsemblMetazoa" id="AFAF018256-RA">
    <property type="protein sequence ID" value="AFAF018256-PA"/>
    <property type="gene ID" value="AFAF018256"/>
</dbReference>
<accession>A0A182QWH4</accession>